<feature type="compositionally biased region" description="Basic and acidic residues" evidence="1">
    <location>
        <begin position="713"/>
        <end position="730"/>
    </location>
</feature>
<feature type="compositionally biased region" description="Basic and acidic residues" evidence="1">
    <location>
        <begin position="419"/>
        <end position="443"/>
    </location>
</feature>
<proteinExistence type="predicted"/>
<feature type="compositionally biased region" description="Basic and acidic residues" evidence="1">
    <location>
        <begin position="786"/>
        <end position="800"/>
    </location>
</feature>
<organism evidence="2 3">
    <name type="scientific">Trematosphaeria pertusa</name>
    <dbReference type="NCBI Taxonomy" id="390896"/>
    <lineage>
        <taxon>Eukaryota</taxon>
        <taxon>Fungi</taxon>
        <taxon>Dikarya</taxon>
        <taxon>Ascomycota</taxon>
        <taxon>Pezizomycotina</taxon>
        <taxon>Dothideomycetes</taxon>
        <taxon>Pleosporomycetidae</taxon>
        <taxon>Pleosporales</taxon>
        <taxon>Massarineae</taxon>
        <taxon>Trematosphaeriaceae</taxon>
        <taxon>Trematosphaeria</taxon>
    </lineage>
</organism>
<dbReference type="Proteomes" id="UP000800094">
    <property type="component" value="Unassembled WGS sequence"/>
</dbReference>
<reference evidence="2" key="1">
    <citation type="journal article" date="2020" name="Stud. Mycol.">
        <title>101 Dothideomycetes genomes: a test case for predicting lifestyles and emergence of pathogens.</title>
        <authorList>
            <person name="Haridas S."/>
            <person name="Albert R."/>
            <person name="Binder M."/>
            <person name="Bloem J."/>
            <person name="Labutti K."/>
            <person name="Salamov A."/>
            <person name="Andreopoulos B."/>
            <person name="Baker S."/>
            <person name="Barry K."/>
            <person name="Bills G."/>
            <person name="Bluhm B."/>
            <person name="Cannon C."/>
            <person name="Castanera R."/>
            <person name="Culley D."/>
            <person name="Daum C."/>
            <person name="Ezra D."/>
            <person name="Gonzalez J."/>
            <person name="Henrissat B."/>
            <person name="Kuo A."/>
            <person name="Liang C."/>
            <person name="Lipzen A."/>
            <person name="Lutzoni F."/>
            <person name="Magnuson J."/>
            <person name="Mondo S."/>
            <person name="Nolan M."/>
            <person name="Ohm R."/>
            <person name="Pangilinan J."/>
            <person name="Park H.-J."/>
            <person name="Ramirez L."/>
            <person name="Alfaro M."/>
            <person name="Sun H."/>
            <person name="Tritt A."/>
            <person name="Yoshinaga Y."/>
            <person name="Zwiers L.-H."/>
            <person name="Turgeon B."/>
            <person name="Goodwin S."/>
            <person name="Spatafora J."/>
            <person name="Crous P."/>
            <person name="Grigoriev I."/>
        </authorList>
    </citation>
    <scope>NUCLEOTIDE SEQUENCE</scope>
    <source>
        <strain evidence="2">CBS 122368</strain>
    </source>
</reference>
<feature type="region of interest" description="Disordered" evidence="1">
    <location>
        <begin position="76"/>
        <end position="126"/>
    </location>
</feature>
<feature type="region of interest" description="Disordered" evidence="1">
    <location>
        <begin position="652"/>
        <end position="824"/>
    </location>
</feature>
<feature type="region of interest" description="Disordered" evidence="1">
    <location>
        <begin position="264"/>
        <end position="304"/>
    </location>
</feature>
<feature type="region of interest" description="Disordered" evidence="1">
    <location>
        <begin position="138"/>
        <end position="179"/>
    </location>
</feature>
<evidence type="ECO:0000256" key="1">
    <source>
        <dbReference type="SAM" id="MobiDB-lite"/>
    </source>
</evidence>
<dbReference type="RefSeq" id="XP_033678524.1">
    <property type="nucleotide sequence ID" value="XM_033834502.1"/>
</dbReference>
<feature type="compositionally biased region" description="Low complexity" evidence="1">
    <location>
        <begin position="759"/>
        <end position="775"/>
    </location>
</feature>
<feature type="compositionally biased region" description="Basic and acidic residues" evidence="1">
    <location>
        <begin position="652"/>
        <end position="680"/>
    </location>
</feature>
<feature type="compositionally biased region" description="Pro residues" evidence="1">
    <location>
        <begin position="286"/>
        <end position="300"/>
    </location>
</feature>
<feature type="compositionally biased region" description="Basic and acidic residues" evidence="1">
    <location>
        <begin position="813"/>
        <end position="824"/>
    </location>
</feature>
<evidence type="ECO:0000313" key="2">
    <source>
        <dbReference type="EMBL" id="KAF2243520.1"/>
    </source>
</evidence>
<sequence>MPPGRKLKGTFADMDFNEPFERDLSRTNPFSYHVSFLICLRNALPLTTHHFLQIPPHSSSALFIINIYNPQIAAPDPGNPRNFPTMASPSLSPSDQSHVLCVGLDQGDDYPTTGNSPEPRELSPSPTFSMLLDEIASDSHSLTPSPSPRAVSAPTGIENRIDFDTPISRRSFSDPGPRSPCYVYAGDSDVDELKHPSRSPVLERELIDEARNPSAEEGIVDETLTKCGAWEIDEVESALSDDGDAGSDCLSLLLEVVDLEGQDRPARAPCTPGEPPMRSNRTCSIGPPPTSPLPPIPPASKLPTLMERPNLDVLNSLQRMIDEALVAMWSSTDGVKPSKAQNCAGIDMWDPSVWEAGNELTDSSYDDVGKNAVDKHAEPHPGTLVRSSALAKKAESRTPNTNLLHGEAKPSAPQPVRAPQERSPPEQIKHSKEWNPVEPVDSTRKSLHELRDMAKPRELAQLLSGRRFSIMNGSTGEIYIKNVPYRMLNYFCGFDVINGLLLKDDDAPIALEVPDSNAEKGGVARVVRYMKKCCAPQGTRPTGELMVPPSLKEGIETVRACKVLGLPADAERIQTYLVREKIAKGQSSMEDVGLLWKGYRGSLRESAFVDALVWYVLKTFMTDEYAPLRERLRQELGRGKFREETKQEFLERCEAERMGAGGRKEKQKSGTSEKETRRGSLDPNGSSSIPPPPPFKTRKPSSEDQISALEFLTDGRRSYKPSARLERIDECLPDSLGPYARVERTFAKAPDPAKGSNKPLPSRPSLASPRTRSSPVNYPAWSRHPRPNDRSKRPGVERSKSSSHIRGFSSEHSGSEPSKRPDSLKFRTSICLKDAWAKVQGK</sequence>
<dbReference type="AlphaFoldDB" id="A0A6A6I1R5"/>
<protein>
    <submittedName>
        <fullName evidence="2">Uncharacterized protein</fullName>
    </submittedName>
</protein>
<gene>
    <name evidence="2" type="ORF">BU26DRAFT_581741</name>
</gene>
<feature type="compositionally biased region" description="Polar residues" evidence="1">
    <location>
        <begin position="85"/>
        <end position="97"/>
    </location>
</feature>
<feature type="compositionally biased region" description="Basic and acidic residues" evidence="1">
    <location>
        <begin position="367"/>
        <end position="379"/>
    </location>
</feature>
<accession>A0A6A6I1R5</accession>
<dbReference type="GeneID" id="54587832"/>
<dbReference type="OrthoDB" id="3796468at2759"/>
<evidence type="ECO:0000313" key="3">
    <source>
        <dbReference type="Proteomes" id="UP000800094"/>
    </source>
</evidence>
<keyword evidence="3" id="KW-1185">Reference proteome</keyword>
<name>A0A6A6I1R5_9PLEO</name>
<feature type="region of interest" description="Disordered" evidence="1">
    <location>
        <begin position="365"/>
        <end position="443"/>
    </location>
</feature>
<dbReference type="EMBL" id="ML987205">
    <property type="protein sequence ID" value="KAF2243520.1"/>
    <property type="molecule type" value="Genomic_DNA"/>
</dbReference>